<organism evidence="1">
    <name type="scientific">marine sediment metagenome</name>
    <dbReference type="NCBI Taxonomy" id="412755"/>
    <lineage>
        <taxon>unclassified sequences</taxon>
        <taxon>metagenomes</taxon>
        <taxon>ecological metagenomes</taxon>
    </lineage>
</organism>
<name>A0A0F9QDU8_9ZZZZ</name>
<proteinExistence type="predicted"/>
<reference evidence="1" key="1">
    <citation type="journal article" date="2015" name="Nature">
        <title>Complex archaea that bridge the gap between prokaryotes and eukaryotes.</title>
        <authorList>
            <person name="Spang A."/>
            <person name="Saw J.H."/>
            <person name="Jorgensen S.L."/>
            <person name="Zaremba-Niedzwiedzka K."/>
            <person name="Martijn J."/>
            <person name="Lind A.E."/>
            <person name="van Eijk R."/>
            <person name="Schleper C."/>
            <person name="Guy L."/>
            <person name="Ettema T.J."/>
        </authorList>
    </citation>
    <scope>NUCLEOTIDE SEQUENCE</scope>
</reference>
<evidence type="ECO:0000313" key="1">
    <source>
        <dbReference type="EMBL" id="KKN03403.1"/>
    </source>
</evidence>
<gene>
    <name evidence="1" type="ORF">LCGC14_1108100</name>
</gene>
<protein>
    <submittedName>
        <fullName evidence="1">Uncharacterized protein</fullName>
    </submittedName>
</protein>
<comment type="caution">
    <text evidence="1">The sequence shown here is derived from an EMBL/GenBank/DDBJ whole genome shotgun (WGS) entry which is preliminary data.</text>
</comment>
<accession>A0A0F9QDU8</accession>
<dbReference type="AlphaFoldDB" id="A0A0F9QDU8"/>
<sequence>MLKFEGRPHCAWPVASYTCGECGYTMWNHFVREVYLRRLVYCINKECKYGGQVFELEGERFAFRLSPSGLLPIDLEGVEHRYGP</sequence>
<dbReference type="EMBL" id="LAZR01005037">
    <property type="protein sequence ID" value="KKN03403.1"/>
    <property type="molecule type" value="Genomic_DNA"/>
</dbReference>